<dbReference type="EMBL" id="CAJZBQ010000018">
    <property type="protein sequence ID" value="CAG9317688.1"/>
    <property type="molecule type" value="Genomic_DNA"/>
</dbReference>
<dbReference type="InterPro" id="IPR044770">
    <property type="entry name" value="MFS_spinster-like"/>
</dbReference>
<evidence type="ECO:0000313" key="10">
    <source>
        <dbReference type="Proteomes" id="UP001162131"/>
    </source>
</evidence>
<feature type="transmembrane region" description="Helical" evidence="7">
    <location>
        <begin position="80"/>
        <end position="100"/>
    </location>
</feature>
<keyword evidence="5 7" id="KW-0472">Membrane</keyword>
<dbReference type="GO" id="GO:0022857">
    <property type="term" value="F:transmembrane transporter activity"/>
    <property type="evidence" value="ECO:0007669"/>
    <property type="project" value="InterPro"/>
</dbReference>
<dbReference type="SUPFAM" id="SSF103473">
    <property type="entry name" value="MFS general substrate transporter"/>
    <property type="match status" value="1"/>
</dbReference>
<evidence type="ECO:0000313" key="9">
    <source>
        <dbReference type="EMBL" id="CAG9317688.1"/>
    </source>
</evidence>
<evidence type="ECO:0000256" key="6">
    <source>
        <dbReference type="ARBA" id="ARBA00024338"/>
    </source>
</evidence>
<feature type="transmembrane region" description="Helical" evidence="7">
    <location>
        <begin position="356"/>
        <end position="373"/>
    </location>
</feature>
<dbReference type="Proteomes" id="UP001162131">
    <property type="component" value="Unassembled WGS sequence"/>
</dbReference>
<accession>A0AAU9IVK5</accession>
<feature type="domain" description="Major facilitator superfamily (MFS) profile" evidence="8">
    <location>
        <begin position="15"/>
        <end position="436"/>
    </location>
</feature>
<feature type="transmembrane region" description="Helical" evidence="7">
    <location>
        <begin position="267"/>
        <end position="286"/>
    </location>
</feature>
<feature type="transmembrane region" description="Helical" evidence="7">
    <location>
        <begin position="171"/>
        <end position="194"/>
    </location>
</feature>
<dbReference type="GO" id="GO:0016020">
    <property type="term" value="C:membrane"/>
    <property type="evidence" value="ECO:0007669"/>
    <property type="project" value="UniProtKB-SubCell"/>
</dbReference>
<evidence type="ECO:0000256" key="7">
    <source>
        <dbReference type="SAM" id="Phobius"/>
    </source>
</evidence>
<feature type="transmembrane region" description="Helical" evidence="7">
    <location>
        <begin position="411"/>
        <end position="434"/>
    </location>
</feature>
<gene>
    <name evidence="9" type="ORF">BSTOLATCC_MIC18930</name>
</gene>
<dbReference type="AlphaFoldDB" id="A0AAU9IVK5"/>
<evidence type="ECO:0000256" key="5">
    <source>
        <dbReference type="ARBA" id="ARBA00023136"/>
    </source>
</evidence>
<organism evidence="9 10">
    <name type="scientific">Blepharisma stoltei</name>
    <dbReference type="NCBI Taxonomy" id="1481888"/>
    <lineage>
        <taxon>Eukaryota</taxon>
        <taxon>Sar</taxon>
        <taxon>Alveolata</taxon>
        <taxon>Ciliophora</taxon>
        <taxon>Postciliodesmatophora</taxon>
        <taxon>Heterotrichea</taxon>
        <taxon>Heterotrichida</taxon>
        <taxon>Blepharismidae</taxon>
        <taxon>Blepharisma</taxon>
    </lineage>
</organism>
<feature type="transmembrane region" description="Helical" evidence="7">
    <location>
        <begin position="106"/>
        <end position="130"/>
    </location>
</feature>
<feature type="transmembrane region" description="Helical" evidence="7">
    <location>
        <begin position="385"/>
        <end position="405"/>
    </location>
</feature>
<dbReference type="Gene3D" id="1.20.1250.20">
    <property type="entry name" value="MFS general substrate transporter like domains"/>
    <property type="match status" value="1"/>
</dbReference>
<comment type="subcellular location">
    <subcellularLocation>
        <location evidence="1">Membrane</location>
        <topology evidence="1">Multi-pass membrane protein</topology>
    </subcellularLocation>
</comment>
<keyword evidence="4 7" id="KW-1133">Transmembrane helix</keyword>
<dbReference type="PROSITE" id="PS50850">
    <property type="entry name" value="MFS"/>
    <property type="match status" value="1"/>
</dbReference>
<feature type="transmembrane region" description="Helical" evidence="7">
    <location>
        <begin position="7"/>
        <end position="28"/>
    </location>
</feature>
<dbReference type="InterPro" id="IPR011701">
    <property type="entry name" value="MFS"/>
</dbReference>
<dbReference type="InterPro" id="IPR036259">
    <property type="entry name" value="MFS_trans_sf"/>
</dbReference>
<dbReference type="InterPro" id="IPR020846">
    <property type="entry name" value="MFS_dom"/>
</dbReference>
<dbReference type="PANTHER" id="PTHR23505">
    <property type="entry name" value="SPINSTER"/>
    <property type="match status" value="1"/>
</dbReference>
<comment type="caution">
    <text evidence="9">The sequence shown here is derived from an EMBL/GenBank/DDBJ whole genome shotgun (WGS) entry which is preliminary data.</text>
</comment>
<dbReference type="CDD" id="cd17328">
    <property type="entry name" value="MFS_spinster_like"/>
    <property type="match status" value="1"/>
</dbReference>
<dbReference type="Pfam" id="PF07690">
    <property type="entry name" value="MFS_1"/>
    <property type="match status" value="1"/>
</dbReference>
<protein>
    <recommendedName>
        <fullName evidence="8">Major facilitator superfamily (MFS) profile domain-containing protein</fullName>
    </recommendedName>
</protein>
<feature type="transmembrane region" description="Helical" evidence="7">
    <location>
        <begin position="48"/>
        <end position="68"/>
    </location>
</feature>
<name>A0AAU9IVK5_9CILI</name>
<keyword evidence="3 7" id="KW-0812">Transmembrane</keyword>
<proteinExistence type="inferred from homology"/>
<feature type="transmembrane region" description="Helical" evidence="7">
    <location>
        <begin position="323"/>
        <end position="350"/>
    </location>
</feature>
<keyword evidence="10" id="KW-1185">Reference proteome</keyword>
<evidence type="ECO:0000256" key="3">
    <source>
        <dbReference type="ARBA" id="ARBA00022692"/>
    </source>
</evidence>
<evidence type="ECO:0000256" key="1">
    <source>
        <dbReference type="ARBA" id="ARBA00004141"/>
    </source>
</evidence>
<evidence type="ECO:0000256" key="2">
    <source>
        <dbReference type="ARBA" id="ARBA00022448"/>
    </source>
</evidence>
<feature type="transmembrane region" description="Helical" evidence="7">
    <location>
        <begin position="142"/>
        <end position="165"/>
    </location>
</feature>
<reference evidence="9" key="1">
    <citation type="submission" date="2021-09" db="EMBL/GenBank/DDBJ databases">
        <authorList>
            <consortium name="AG Swart"/>
            <person name="Singh M."/>
            <person name="Singh A."/>
            <person name="Seah K."/>
            <person name="Emmerich C."/>
        </authorList>
    </citation>
    <scope>NUCLEOTIDE SEQUENCE</scope>
    <source>
        <strain evidence="9">ATCC30299</strain>
    </source>
</reference>
<sequence length="484" mass="52802">MACSFGFLKLSPIWTLVILSTINIIQYVDRGALSSVVSKLEDKDDDGLDLSSIEAGALGSLFMLGYMISSPLFAHFAQYIHPLFLMAIGLIVWMGAVIMAGLSRSFLPLAIARSITGVGEASVVCLAPPYIMDNAPAAKKTLWLAVFYSGVPVGYALGFIYGALISSVFGAWWWPFLIEGVAMAPFVVIAIIAYKDPSMIVKKHNKLIPDGGDGEKMSMKEQISVLMKTPIYVFLILGYGAYAFTMGGLSYWGPAYLHDFYDSSETVAAYSLGGITVACGLIATFLGSMYMDKKSRPFTQQKERGEITDDDLRAAKTQIGCKILFVVTTIGVAIGVVGAIIAVYILFMITLAGSEFFIFLGTGPVGMVLMSCVPPELRGQANAVAIFTMHLLGDFPSPFIIGVLFDLIGGYWTMILLIAWLGWAAMMWGTCFNLSRWKDEPFWFAIKNTFKRSGKVGVKAEDEVLNFRDSKDSTNTKESKDSKI</sequence>
<dbReference type="PANTHER" id="PTHR23505:SF79">
    <property type="entry name" value="PROTEIN SPINSTER"/>
    <property type="match status" value="1"/>
</dbReference>
<comment type="similarity">
    <text evidence="6">Belongs to the major facilitator superfamily. Spinster (TC 2.A.1.49) family.</text>
</comment>
<evidence type="ECO:0000259" key="8">
    <source>
        <dbReference type="PROSITE" id="PS50850"/>
    </source>
</evidence>
<evidence type="ECO:0000256" key="4">
    <source>
        <dbReference type="ARBA" id="ARBA00022989"/>
    </source>
</evidence>
<keyword evidence="2" id="KW-0813">Transport</keyword>
<feature type="transmembrane region" description="Helical" evidence="7">
    <location>
        <begin position="225"/>
        <end position="247"/>
    </location>
</feature>